<dbReference type="Pfam" id="PF02623">
    <property type="entry name" value="FliW"/>
    <property type="match status" value="1"/>
</dbReference>
<dbReference type="RefSeq" id="WP_072831669.1">
    <property type="nucleotide sequence ID" value="NZ_FQXP01000006.1"/>
</dbReference>
<evidence type="ECO:0000256" key="3">
    <source>
        <dbReference type="ARBA" id="ARBA00022845"/>
    </source>
</evidence>
<keyword evidence="3 5" id="KW-0810">Translation regulation</keyword>
<dbReference type="HAMAP" id="MF_01185">
    <property type="entry name" value="FliW"/>
    <property type="match status" value="1"/>
</dbReference>
<keyword evidence="4 5" id="KW-0143">Chaperone</keyword>
<evidence type="ECO:0000313" key="7">
    <source>
        <dbReference type="Proteomes" id="UP000184526"/>
    </source>
</evidence>
<dbReference type="EMBL" id="FQXP01000006">
    <property type="protein sequence ID" value="SHH89352.1"/>
    <property type="molecule type" value="Genomic_DNA"/>
</dbReference>
<evidence type="ECO:0000256" key="2">
    <source>
        <dbReference type="ARBA" id="ARBA00022795"/>
    </source>
</evidence>
<proteinExistence type="inferred from homology"/>
<evidence type="ECO:0000256" key="4">
    <source>
        <dbReference type="ARBA" id="ARBA00023186"/>
    </source>
</evidence>
<keyword evidence="7" id="KW-1185">Reference proteome</keyword>
<dbReference type="SUPFAM" id="SSF141457">
    <property type="entry name" value="BH3618-like"/>
    <property type="match status" value="1"/>
</dbReference>
<dbReference type="PANTHER" id="PTHR39190">
    <property type="entry name" value="FLAGELLAR ASSEMBLY FACTOR FLIW"/>
    <property type="match status" value="1"/>
</dbReference>
<evidence type="ECO:0000256" key="1">
    <source>
        <dbReference type="ARBA" id="ARBA00022490"/>
    </source>
</evidence>
<comment type="function">
    <text evidence="5">Acts as an anti-CsrA protein, binds CsrA and prevents it from repressing translation of its target genes, one of which is flagellin. Binds to flagellin and participates in the assembly of the flagellum.</text>
</comment>
<dbReference type="OrthoDB" id="9801235at2"/>
<protein>
    <recommendedName>
        <fullName evidence="5">Flagellar assembly factor FliW</fullName>
    </recommendedName>
</protein>
<dbReference type="GO" id="GO:0044780">
    <property type="term" value="P:bacterial-type flagellum assembly"/>
    <property type="evidence" value="ECO:0007669"/>
    <property type="project" value="UniProtKB-UniRule"/>
</dbReference>
<name>A0A1M5WPP5_9CLOT</name>
<keyword evidence="6" id="KW-0969">Cilium</keyword>
<keyword evidence="1 5" id="KW-0963">Cytoplasm</keyword>
<dbReference type="InterPro" id="IPR024046">
    <property type="entry name" value="Flagellar_assmbl_FliW_dom_sf"/>
</dbReference>
<comment type="subunit">
    <text evidence="5">Interacts with translational regulator CsrA and flagellin(s).</text>
</comment>
<reference evidence="6 7" key="1">
    <citation type="submission" date="2016-11" db="EMBL/GenBank/DDBJ databases">
        <authorList>
            <person name="Jaros S."/>
            <person name="Januszkiewicz K."/>
            <person name="Wedrychowicz H."/>
        </authorList>
    </citation>
    <scope>NUCLEOTIDE SEQUENCE [LARGE SCALE GENOMIC DNA]</scope>
    <source>
        <strain evidence="6 7">DSM 3089</strain>
    </source>
</reference>
<gene>
    <name evidence="5" type="primary">fliW</name>
    <name evidence="6" type="ORF">SAMN02745196_01775</name>
</gene>
<comment type="similarity">
    <text evidence="5">Belongs to the FliW family.</text>
</comment>
<dbReference type="NCBIfam" id="NF009793">
    <property type="entry name" value="PRK13285.1-1"/>
    <property type="match status" value="1"/>
</dbReference>
<evidence type="ECO:0000313" key="6">
    <source>
        <dbReference type="EMBL" id="SHH89352.1"/>
    </source>
</evidence>
<evidence type="ECO:0000256" key="5">
    <source>
        <dbReference type="HAMAP-Rule" id="MF_01185"/>
    </source>
</evidence>
<dbReference type="Proteomes" id="UP000184526">
    <property type="component" value="Unassembled WGS sequence"/>
</dbReference>
<keyword evidence="2 5" id="KW-1005">Bacterial flagellum biogenesis</keyword>
<sequence length="131" mass="15091">MKVRFNKGIPGFDTLREFEIKNLEGNDRFKILQSEEKEISFVTVNPFDIYSEYEINLNDETIKELAIENAEDVLILSIITLGKTLETSTMNLKAPVVINIKNGLGKQFILKSESYETKHPLIRREQNVSNQ</sequence>
<dbReference type="STRING" id="1121306.SAMN02745196_01775"/>
<organism evidence="6 7">
    <name type="scientific">Clostridium collagenovorans DSM 3089</name>
    <dbReference type="NCBI Taxonomy" id="1121306"/>
    <lineage>
        <taxon>Bacteria</taxon>
        <taxon>Bacillati</taxon>
        <taxon>Bacillota</taxon>
        <taxon>Clostridia</taxon>
        <taxon>Eubacteriales</taxon>
        <taxon>Clostridiaceae</taxon>
        <taxon>Clostridium</taxon>
    </lineage>
</organism>
<comment type="subcellular location">
    <subcellularLocation>
        <location evidence="5">Cytoplasm</location>
    </subcellularLocation>
</comment>
<dbReference type="GO" id="GO:0005737">
    <property type="term" value="C:cytoplasm"/>
    <property type="evidence" value="ECO:0007669"/>
    <property type="project" value="UniProtKB-SubCell"/>
</dbReference>
<accession>A0A1M5WPP5</accession>
<keyword evidence="6" id="KW-0282">Flagellum</keyword>
<dbReference type="GO" id="GO:0006417">
    <property type="term" value="P:regulation of translation"/>
    <property type="evidence" value="ECO:0007669"/>
    <property type="project" value="UniProtKB-KW"/>
</dbReference>
<keyword evidence="6" id="KW-0966">Cell projection</keyword>
<dbReference type="AlphaFoldDB" id="A0A1M5WPP5"/>
<dbReference type="InterPro" id="IPR003775">
    <property type="entry name" value="Flagellar_assembly_factor_FliW"/>
</dbReference>
<dbReference type="PANTHER" id="PTHR39190:SF1">
    <property type="entry name" value="FLAGELLAR ASSEMBLY FACTOR FLIW"/>
    <property type="match status" value="1"/>
</dbReference>
<dbReference type="Gene3D" id="2.30.290.10">
    <property type="entry name" value="BH3618-like"/>
    <property type="match status" value="1"/>
</dbReference>